<dbReference type="InterPro" id="IPR036388">
    <property type="entry name" value="WH-like_DNA-bd_sf"/>
</dbReference>
<gene>
    <name evidence="1" type="ORF">OCBIM_22008779mg</name>
</gene>
<proteinExistence type="predicted"/>
<dbReference type="AlphaFoldDB" id="A0A0L8FT06"/>
<evidence type="ECO:0000313" key="1">
    <source>
        <dbReference type="EMBL" id="KOF67809.1"/>
    </source>
</evidence>
<dbReference type="SUPFAM" id="SSF46689">
    <property type="entry name" value="Homeodomain-like"/>
    <property type="match status" value="1"/>
</dbReference>
<organism evidence="1">
    <name type="scientific">Octopus bimaculoides</name>
    <name type="common">California two-spotted octopus</name>
    <dbReference type="NCBI Taxonomy" id="37653"/>
    <lineage>
        <taxon>Eukaryota</taxon>
        <taxon>Metazoa</taxon>
        <taxon>Spiralia</taxon>
        <taxon>Lophotrochozoa</taxon>
        <taxon>Mollusca</taxon>
        <taxon>Cephalopoda</taxon>
        <taxon>Coleoidea</taxon>
        <taxon>Octopodiformes</taxon>
        <taxon>Octopoda</taxon>
        <taxon>Incirrata</taxon>
        <taxon>Octopodidae</taxon>
        <taxon>Octopus</taxon>
    </lineage>
</organism>
<accession>A0A0L8FT06</accession>
<dbReference type="InterPro" id="IPR009057">
    <property type="entry name" value="Homeodomain-like_sf"/>
</dbReference>
<name>A0A0L8FT06_OCTBM</name>
<dbReference type="Gene3D" id="1.10.10.10">
    <property type="entry name" value="Winged helix-like DNA-binding domain superfamily/Winged helix DNA-binding domain"/>
    <property type="match status" value="1"/>
</dbReference>
<dbReference type="EMBL" id="KQ426774">
    <property type="protein sequence ID" value="KOF67809.1"/>
    <property type="molecule type" value="Genomic_DNA"/>
</dbReference>
<evidence type="ECO:0008006" key="2">
    <source>
        <dbReference type="Google" id="ProtNLM"/>
    </source>
</evidence>
<reference evidence="1" key="1">
    <citation type="submission" date="2015-07" db="EMBL/GenBank/DDBJ databases">
        <title>MeaNS - Measles Nucleotide Surveillance Program.</title>
        <authorList>
            <person name="Tran T."/>
            <person name="Druce J."/>
        </authorList>
    </citation>
    <scope>NUCLEOTIDE SEQUENCE</scope>
    <source>
        <strain evidence="1">UCB-OBI-ISO-001</strain>
        <tissue evidence="1">Gonad</tissue>
    </source>
</reference>
<protein>
    <recommendedName>
        <fullName evidence="2">HTH psq-type domain-containing protein</fullName>
    </recommendedName>
</protein>
<sequence length="73" mass="8198">MPKRKSYSVMEKLDLVDSIRNDGFKVKLSRETGIPESTLHGWVKDEANLTNYVNTVVDSEGLARKKARTATDS</sequence>